<proteinExistence type="inferred from homology"/>
<name>A0ABX0TF50_9MICO</name>
<dbReference type="HAMAP" id="MF_00691">
    <property type="entry name" value="PxpA"/>
    <property type="match status" value="1"/>
</dbReference>
<protein>
    <recommendedName>
        <fullName evidence="1">5-oxoprolinase subunit A</fullName>
        <shortName evidence="1">5-OPase subunit A</shortName>
        <ecNumber evidence="1">3.5.2.9</ecNumber>
    </recommendedName>
    <alternativeName>
        <fullName evidence="1">5-oxoprolinase (ATP-hydrolyzing) subunit A</fullName>
    </alternativeName>
</protein>
<sequence length="272" mass="27707">MPTIDLNSDLGEGFGAWTAGDDRAMLDLVSSANIACGAHAGDPTIMLDTCRAAAERGVAIGAHVAYRDLVGFGRRPVHVTPDELHADVVHQLGALTAAAHVAGSRVTYVKPHGALYNTACADPVQAEAVVRAVADVDPSLAVLALPGSELLLAAGRHGLRAVSESFADRAYEPNGSLVSRSRPGSVLHDPDEVAARVLRMVTEGVATAVDGTDISVRADSVCVHGDSPDAVAMARAIRTLLTEQGIAVRAFASAPASAPASSSSSSSSASSS</sequence>
<dbReference type="PANTHER" id="PTHR30292">
    <property type="entry name" value="UNCHARACTERIZED PROTEIN YBGL-RELATED"/>
    <property type="match status" value="1"/>
</dbReference>
<keyword evidence="1" id="KW-0547">Nucleotide-binding</keyword>
<reference evidence="2 3" key="1">
    <citation type="submission" date="2020-03" db="EMBL/GenBank/DDBJ databases">
        <title>Above-ground endophytic microbial communities from plants in different locations in the United States.</title>
        <authorList>
            <person name="Frank C."/>
        </authorList>
    </citation>
    <scope>NUCLEOTIDE SEQUENCE [LARGE SCALE GENOMIC DNA]</scope>
    <source>
        <strain evidence="2 3">WW7</strain>
    </source>
</reference>
<keyword evidence="1" id="KW-0378">Hydrolase</keyword>
<keyword evidence="1" id="KW-0067">ATP-binding</keyword>
<dbReference type="NCBIfam" id="NF003814">
    <property type="entry name" value="PRK05406.1-3"/>
    <property type="match status" value="1"/>
</dbReference>
<comment type="subunit">
    <text evidence="1">Forms a complex composed of PxpA, PxpB and PxpC.</text>
</comment>
<dbReference type="Pfam" id="PF03746">
    <property type="entry name" value="LamB_YcsF"/>
    <property type="match status" value="1"/>
</dbReference>
<dbReference type="InterPro" id="IPR011330">
    <property type="entry name" value="Glyco_hydro/deAcase_b/a-brl"/>
</dbReference>
<dbReference type="NCBIfam" id="NF003816">
    <property type="entry name" value="PRK05406.1-5"/>
    <property type="match status" value="1"/>
</dbReference>
<evidence type="ECO:0000313" key="2">
    <source>
        <dbReference type="EMBL" id="NII42529.1"/>
    </source>
</evidence>
<dbReference type="EMBL" id="JAAOYO010000005">
    <property type="protein sequence ID" value="NII42529.1"/>
    <property type="molecule type" value="Genomic_DNA"/>
</dbReference>
<evidence type="ECO:0000256" key="1">
    <source>
        <dbReference type="HAMAP-Rule" id="MF_00691"/>
    </source>
</evidence>
<dbReference type="CDD" id="cd10787">
    <property type="entry name" value="LamB_YcsF_like"/>
    <property type="match status" value="1"/>
</dbReference>
<evidence type="ECO:0000313" key="3">
    <source>
        <dbReference type="Proteomes" id="UP001318300"/>
    </source>
</evidence>
<organism evidence="2 3">
    <name type="scientific">Curtobacterium salicis</name>
    <dbReference type="NCBI Taxonomy" id="1779862"/>
    <lineage>
        <taxon>Bacteria</taxon>
        <taxon>Bacillati</taxon>
        <taxon>Actinomycetota</taxon>
        <taxon>Actinomycetes</taxon>
        <taxon>Micrococcales</taxon>
        <taxon>Microbacteriaceae</taxon>
        <taxon>Curtobacterium</taxon>
    </lineage>
</organism>
<dbReference type="RefSeq" id="WP_166781510.1">
    <property type="nucleotide sequence ID" value="NZ_JAAOYO010000005.1"/>
</dbReference>
<dbReference type="InterPro" id="IPR005501">
    <property type="entry name" value="LamB/YcsF/PxpA-like"/>
</dbReference>
<comment type="catalytic activity">
    <reaction evidence="1">
        <text>5-oxo-L-proline + ATP + 2 H2O = L-glutamate + ADP + phosphate + H(+)</text>
        <dbReference type="Rhea" id="RHEA:10348"/>
        <dbReference type="ChEBI" id="CHEBI:15377"/>
        <dbReference type="ChEBI" id="CHEBI:15378"/>
        <dbReference type="ChEBI" id="CHEBI:29985"/>
        <dbReference type="ChEBI" id="CHEBI:30616"/>
        <dbReference type="ChEBI" id="CHEBI:43474"/>
        <dbReference type="ChEBI" id="CHEBI:58402"/>
        <dbReference type="ChEBI" id="CHEBI:456216"/>
        <dbReference type="EC" id="3.5.2.9"/>
    </reaction>
</comment>
<dbReference type="Proteomes" id="UP001318300">
    <property type="component" value="Unassembled WGS sequence"/>
</dbReference>
<comment type="similarity">
    <text evidence="1">Belongs to the LamB/PxpA family.</text>
</comment>
<dbReference type="SUPFAM" id="SSF88713">
    <property type="entry name" value="Glycoside hydrolase/deacetylase"/>
    <property type="match status" value="1"/>
</dbReference>
<dbReference type="PANTHER" id="PTHR30292:SF0">
    <property type="entry name" value="5-OXOPROLINASE SUBUNIT A"/>
    <property type="match status" value="1"/>
</dbReference>
<accession>A0ABX0TF50</accession>
<comment type="caution">
    <text evidence="2">The sequence shown here is derived from an EMBL/GenBank/DDBJ whole genome shotgun (WGS) entry which is preliminary data.</text>
</comment>
<comment type="function">
    <text evidence="1">Catalyzes the cleavage of 5-oxoproline to form L-glutamate coupled to the hydrolysis of ATP to ADP and inorganic phosphate.</text>
</comment>
<gene>
    <name evidence="1" type="primary">pxpA</name>
    <name evidence="2" type="ORF">E9228_003198</name>
</gene>
<keyword evidence="3" id="KW-1185">Reference proteome</keyword>
<dbReference type="Gene3D" id="3.20.20.370">
    <property type="entry name" value="Glycoside hydrolase/deacetylase"/>
    <property type="match status" value="1"/>
</dbReference>
<dbReference type="EC" id="3.5.2.9" evidence="1"/>